<dbReference type="InParanoid" id="A0A6P7FVD7"/>
<sequence length="149" mass="17223">MYQTTNIGEITPYIQMQPIPNIYGTQNVQYPTALDANQSISMVPQNYAAHNNYEQGMFLTQQQMQCTPFTMSTQAIPDQSHQNKVQQKINYYYDAVNPTTSNQNQIKRNVSLSENEKMEQKIQIMKYFNQMSSKKLNIRSGEEIATAHK</sequence>
<dbReference type="RefSeq" id="XP_028140306.1">
    <property type="nucleotide sequence ID" value="XM_028284505.1"/>
</dbReference>
<proteinExistence type="predicted"/>
<protein>
    <submittedName>
        <fullName evidence="1">Uncharacterized protein LOC114334464</fullName>
    </submittedName>
</protein>
<evidence type="ECO:0000313" key="1">
    <source>
        <dbReference type="RefSeq" id="XP_028140306.1"/>
    </source>
</evidence>
<name>A0A6P7FVD7_DIAVI</name>
<dbReference type="AlphaFoldDB" id="A0A6P7FVD7"/>
<gene>
    <name evidence="1" type="primary">LOC114334464</name>
</gene>
<accession>A0A6P7FVD7</accession>
<reference evidence="1" key="1">
    <citation type="submission" date="2025-08" db="UniProtKB">
        <authorList>
            <consortium name="RefSeq"/>
        </authorList>
    </citation>
    <scope>IDENTIFICATION</scope>
    <source>
        <tissue evidence="1">Whole insect</tissue>
    </source>
</reference>
<organism evidence="1">
    <name type="scientific">Diabrotica virgifera virgifera</name>
    <name type="common">western corn rootworm</name>
    <dbReference type="NCBI Taxonomy" id="50390"/>
    <lineage>
        <taxon>Eukaryota</taxon>
        <taxon>Metazoa</taxon>
        <taxon>Ecdysozoa</taxon>
        <taxon>Arthropoda</taxon>
        <taxon>Hexapoda</taxon>
        <taxon>Insecta</taxon>
        <taxon>Pterygota</taxon>
        <taxon>Neoptera</taxon>
        <taxon>Endopterygota</taxon>
        <taxon>Coleoptera</taxon>
        <taxon>Polyphaga</taxon>
        <taxon>Cucujiformia</taxon>
        <taxon>Chrysomeloidea</taxon>
        <taxon>Chrysomelidae</taxon>
        <taxon>Galerucinae</taxon>
        <taxon>Diabroticina</taxon>
        <taxon>Diabroticites</taxon>
        <taxon>Diabrotica</taxon>
    </lineage>
</organism>